<organism evidence="1">
    <name type="scientific">virus sp. ctWpE22</name>
    <dbReference type="NCBI Taxonomy" id="2826805"/>
    <lineage>
        <taxon>Viruses</taxon>
    </lineage>
</organism>
<sequence length="120" mass="12990">MNLSTICRLFCSMTGLPMDEALRQLPLMRLAQSEIISKLRAEVKPEQHSDLLEHLAAALAFYRYSIISANTGGVQSVKTGDVTVSADPGSSVDAAAAVRDEFLQLAAPLFTDADFVFRSV</sequence>
<accession>A0A8S5R8D3</accession>
<protein>
    <submittedName>
        <fullName evidence="1">Uncharacterized protein</fullName>
    </submittedName>
</protein>
<reference evidence="1" key="1">
    <citation type="journal article" date="2021" name="Proc. Natl. Acad. Sci. U.S.A.">
        <title>A Catalog of Tens of Thousands of Viruses from Human Metagenomes Reveals Hidden Associations with Chronic Diseases.</title>
        <authorList>
            <person name="Tisza M.J."/>
            <person name="Buck C.B."/>
        </authorList>
    </citation>
    <scope>NUCLEOTIDE SEQUENCE</scope>
    <source>
        <strain evidence="1">CtWpE22</strain>
    </source>
</reference>
<evidence type="ECO:0000313" key="1">
    <source>
        <dbReference type="EMBL" id="DAE27285.1"/>
    </source>
</evidence>
<name>A0A8S5R8D3_9VIRU</name>
<dbReference type="EMBL" id="BK015834">
    <property type="protein sequence ID" value="DAE27285.1"/>
    <property type="molecule type" value="Genomic_DNA"/>
</dbReference>
<proteinExistence type="predicted"/>